<protein>
    <recommendedName>
        <fullName evidence="6">CID domain-containing protein</fullName>
    </recommendedName>
</protein>
<dbReference type="OrthoDB" id="343582at2759"/>
<evidence type="ECO:0000259" key="2">
    <source>
        <dbReference type="PROSITE" id="PS50157"/>
    </source>
</evidence>
<dbReference type="GO" id="GO:0000993">
    <property type="term" value="F:RNA polymerase II complex binding"/>
    <property type="evidence" value="ECO:0007669"/>
    <property type="project" value="InterPro"/>
</dbReference>
<dbReference type="Pfam" id="PF04818">
    <property type="entry name" value="CID"/>
    <property type="match status" value="1"/>
</dbReference>
<name>A0A1R2BIS8_9CILI</name>
<dbReference type="Proteomes" id="UP000187209">
    <property type="component" value="Unassembled WGS sequence"/>
</dbReference>
<dbReference type="AlphaFoldDB" id="A0A1R2BIS8"/>
<dbReference type="SUPFAM" id="SSF48464">
    <property type="entry name" value="ENTH/VHS domain"/>
    <property type="match status" value="1"/>
</dbReference>
<evidence type="ECO:0008006" key="6">
    <source>
        <dbReference type="Google" id="ProtNLM"/>
    </source>
</evidence>
<evidence type="ECO:0000259" key="3">
    <source>
        <dbReference type="PROSITE" id="PS51391"/>
    </source>
</evidence>
<sequence>MAQIDPIWKYCQLLDRLVRNDKRIIDCITALARDYQHLTPVFIEKLESKLYLTIDPLRKLLYLYVVDSLTFNIPVMRDMLSKKVTHMFTHSHKMANQDTKIEMEKLLIVWESQNRFPIDTLEDMREKMAPTPPIISSPIHSHQSQGLFDLRDLTDWLNQNSYTPQILLQESTEEQSQGIFTKLLENQRSKAEYERLLMKITMATTDPHRQQSLLLYELYEELPRQCLMCGLRFSLDSELDTHLDLHFTMMNKKVNLKSWLPAPEQWIDPRLHNGLLLDDQPKEKVENVCAWALCNPDQLNCLLCGEPFEIIPKDLAWYCKDAARVFVEDQSKEVILHLHCVKSVTSGTNHVDMQENFVYDDSFV</sequence>
<evidence type="ECO:0000256" key="1">
    <source>
        <dbReference type="PROSITE-ProRule" id="PRU00042"/>
    </source>
</evidence>
<gene>
    <name evidence="4" type="ORF">SteCoe_23874</name>
</gene>
<dbReference type="EMBL" id="MPUH01000616">
    <property type="protein sequence ID" value="OMJ76680.1"/>
    <property type="molecule type" value="Genomic_DNA"/>
</dbReference>
<dbReference type="SMART" id="SM00582">
    <property type="entry name" value="RPR"/>
    <property type="match status" value="1"/>
</dbReference>
<evidence type="ECO:0000313" key="4">
    <source>
        <dbReference type="EMBL" id="OMJ76680.1"/>
    </source>
</evidence>
<keyword evidence="1" id="KW-0863">Zinc-finger</keyword>
<dbReference type="InterPro" id="IPR006569">
    <property type="entry name" value="CID_dom"/>
</dbReference>
<dbReference type="GO" id="GO:0005737">
    <property type="term" value="C:cytoplasm"/>
    <property type="evidence" value="ECO:0007669"/>
    <property type="project" value="TreeGrafter"/>
</dbReference>
<dbReference type="InterPro" id="IPR008942">
    <property type="entry name" value="ENTH_VHS"/>
</dbReference>
<reference evidence="4 5" key="1">
    <citation type="submission" date="2016-11" db="EMBL/GenBank/DDBJ databases">
        <title>The macronuclear genome of Stentor coeruleus: a giant cell with tiny introns.</title>
        <authorList>
            <person name="Slabodnick M."/>
            <person name="Ruby J.G."/>
            <person name="Reiff S.B."/>
            <person name="Swart E.C."/>
            <person name="Gosai S."/>
            <person name="Prabakaran S."/>
            <person name="Witkowska E."/>
            <person name="Larue G.E."/>
            <person name="Fisher S."/>
            <person name="Freeman R.M."/>
            <person name="Gunawardena J."/>
            <person name="Chu W."/>
            <person name="Stover N.A."/>
            <person name="Gregory B.D."/>
            <person name="Nowacki M."/>
            <person name="Derisi J."/>
            <person name="Roy S.W."/>
            <person name="Marshall W.F."/>
            <person name="Sood P."/>
        </authorList>
    </citation>
    <scope>NUCLEOTIDE SEQUENCE [LARGE SCALE GENOMIC DNA]</scope>
    <source>
        <strain evidence="4">WM001</strain>
    </source>
</reference>
<dbReference type="Gene3D" id="1.25.40.90">
    <property type="match status" value="1"/>
</dbReference>
<dbReference type="InterPro" id="IPR045154">
    <property type="entry name" value="PCF11-like"/>
</dbReference>
<dbReference type="GO" id="GO:0008270">
    <property type="term" value="F:zinc ion binding"/>
    <property type="evidence" value="ECO:0007669"/>
    <property type="project" value="UniProtKB-KW"/>
</dbReference>
<feature type="domain" description="CID" evidence="3">
    <location>
        <begin position="1"/>
        <end position="132"/>
    </location>
</feature>
<accession>A0A1R2BIS8</accession>
<dbReference type="GO" id="GO:0003729">
    <property type="term" value="F:mRNA binding"/>
    <property type="evidence" value="ECO:0007669"/>
    <property type="project" value="InterPro"/>
</dbReference>
<proteinExistence type="predicted"/>
<dbReference type="PROSITE" id="PS50157">
    <property type="entry name" value="ZINC_FINGER_C2H2_2"/>
    <property type="match status" value="1"/>
</dbReference>
<keyword evidence="5" id="KW-1185">Reference proteome</keyword>
<dbReference type="PANTHER" id="PTHR15921">
    <property type="entry name" value="PRE-MRNA CLEAVAGE COMPLEX II"/>
    <property type="match status" value="1"/>
</dbReference>
<dbReference type="GO" id="GO:0031124">
    <property type="term" value="P:mRNA 3'-end processing"/>
    <property type="evidence" value="ECO:0007669"/>
    <property type="project" value="InterPro"/>
</dbReference>
<organism evidence="4 5">
    <name type="scientific">Stentor coeruleus</name>
    <dbReference type="NCBI Taxonomy" id="5963"/>
    <lineage>
        <taxon>Eukaryota</taxon>
        <taxon>Sar</taxon>
        <taxon>Alveolata</taxon>
        <taxon>Ciliophora</taxon>
        <taxon>Postciliodesmatophora</taxon>
        <taxon>Heterotrichea</taxon>
        <taxon>Heterotrichida</taxon>
        <taxon>Stentoridae</taxon>
        <taxon>Stentor</taxon>
    </lineage>
</organism>
<dbReference type="PROSITE" id="PS00028">
    <property type="entry name" value="ZINC_FINGER_C2H2_1"/>
    <property type="match status" value="1"/>
</dbReference>
<dbReference type="GO" id="GO:0005849">
    <property type="term" value="C:mRNA cleavage factor complex"/>
    <property type="evidence" value="ECO:0007669"/>
    <property type="project" value="TreeGrafter"/>
</dbReference>
<feature type="domain" description="C2H2-type" evidence="2">
    <location>
        <begin position="224"/>
        <end position="246"/>
    </location>
</feature>
<comment type="caution">
    <text evidence="4">The sequence shown here is derived from an EMBL/GenBank/DDBJ whole genome shotgun (WGS) entry which is preliminary data.</text>
</comment>
<dbReference type="GO" id="GO:0006369">
    <property type="term" value="P:termination of RNA polymerase II transcription"/>
    <property type="evidence" value="ECO:0007669"/>
    <property type="project" value="InterPro"/>
</dbReference>
<dbReference type="PANTHER" id="PTHR15921:SF3">
    <property type="entry name" value="PRE-MRNA CLEAVAGE COMPLEX 2 PROTEIN PCF11"/>
    <property type="match status" value="1"/>
</dbReference>
<evidence type="ECO:0000313" key="5">
    <source>
        <dbReference type="Proteomes" id="UP000187209"/>
    </source>
</evidence>
<dbReference type="InterPro" id="IPR013087">
    <property type="entry name" value="Znf_C2H2_type"/>
</dbReference>
<keyword evidence="1" id="KW-0862">Zinc</keyword>
<keyword evidence="1" id="KW-0479">Metal-binding</keyword>
<dbReference type="PROSITE" id="PS51391">
    <property type="entry name" value="CID"/>
    <property type="match status" value="1"/>
</dbReference>